<evidence type="ECO:0000313" key="2">
    <source>
        <dbReference type="Proteomes" id="UP001157502"/>
    </source>
</evidence>
<name>A0ACC2G5B5_DALPE</name>
<proteinExistence type="predicted"/>
<dbReference type="EMBL" id="CM055744">
    <property type="protein sequence ID" value="KAJ7998766.1"/>
    <property type="molecule type" value="Genomic_DNA"/>
</dbReference>
<reference evidence="1" key="1">
    <citation type="submission" date="2021-05" db="EMBL/GenBank/DDBJ databases">
        <authorList>
            <person name="Pan Q."/>
            <person name="Jouanno E."/>
            <person name="Zahm M."/>
            <person name="Klopp C."/>
            <person name="Cabau C."/>
            <person name="Louis A."/>
            <person name="Berthelot C."/>
            <person name="Parey E."/>
            <person name="Roest Crollius H."/>
            <person name="Montfort J."/>
            <person name="Robinson-Rechavi M."/>
            <person name="Bouchez O."/>
            <person name="Lampietro C."/>
            <person name="Lopez Roques C."/>
            <person name="Donnadieu C."/>
            <person name="Postlethwait J."/>
            <person name="Bobe J."/>
            <person name="Dillon D."/>
            <person name="Chandos A."/>
            <person name="von Hippel F."/>
            <person name="Guiguen Y."/>
        </authorList>
    </citation>
    <scope>NUCLEOTIDE SEQUENCE</scope>
    <source>
        <strain evidence="1">YG-Jan2019</strain>
    </source>
</reference>
<protein>
    <submittedName>
        <fullName evidence="1">Uncharacterized protein</fullName>
    </submittedName>
</protein>
<sequence length="71" mass="8008">MDGKQSKEKTSTHKEETKDTSSQHTESPTEPSYRIMGTDFKTKTQTEAELPQCQMGSKKVDDMAFMISCTN</sequence>
<dbReference type="Proteomes" id="UP001157502">
    <property type="component" value="Chromosome 17"/>
</dbReference>
<organism evidence="1 2">
    <name type="scientific">Dallia pectoralis</name>
    <name type="common">Alaska blackfish</name>
    <dbReference type="NCBI Taxonomy" id="75939"/>
    <lineage>
        <taxon>Eukaryota</taxon>
        <taxon>Metazoa</taxon>
        <taxon>Chordata</taxon>
        <taxon>Craniata</taxon>
        <taxon>Vertebrata</taxon>
        <taxon>Euteleostomi</taxon>
        <taxon>Actinopterygii</taxon>
        <taxon>Neopterygii</taxon>
        <taxon>Teleostei</taxon>
        <taxon>Protacanthopterygii</taxon>
        <taxon>Esociformes</taxon>
        <taxon>Umbridae</taxon>
        <taxon>Dallia</taxon>
    </lineage>
</organism>
<comment type="caution">
    <text evidence="1">The sequence shown here is derived from an EMBL/GenBank/DDBJ whole genome shotgun (WGS) entry which is preliminary data.</text>
</comment>
<keyword evidence="2" id="KW-1185">Reference proteome</keyword>
<evidence type="ECO:0000313" key="1">
    <source>
        <dbReference type="EMBL" id="KAJ7998766.1"/>
    </source>
</evidence>
<gene>
    <name evidence="1" type="ORF">DPEC_G00208280</name>
</gene>
<accession>A0ACC2G5B5</accession>